<evidence type="ECO:0000313" key="1">
    <source>
        <dbReference type="EMBL" id="MBC5632639.1"/>
    </source>
</evidence>
<accession>A0ABR7DMH0</accession>
<name>A0ABR7DMH0_9BACT</name>
<proteinExistence type="predicted"/>
<dbReference type="EMBL" id="JACOOJ010000009">
    <property type="protein sequence ID" value="MBC5632639.1"/>
    <property type="molecule type" value="Genomic_DNA"/>
</dbReference>
<sequence length="182" mass="20827">MGTIAGVSNAVRMLKDNFMPEVTNSLRESEDLIHDLITDQLMAGLDENRKQIRPTYLQDPYFREITKTAKAARNKAVWWRDMKERVTPPETSHILKFPPRNRNTPNLIITGEYHRSITPVVVDGRDGGKIITRSIGFYAGDDALEEKYGPEHLGLTPKAKKYLLDNRIMPAIENLLKKYGFE</sequence>
<keyword evidence="2" id="KW-1185">Reference proteome</keyword>
<protein>
    <recommendedName>
        <fullName evidence="3">HK97 gp10 family phage protein</fullName>
    </recommendedName>
</protein>
<organism evidence="1 2">
    <name type="scientific">Parabacteroides hominis</name>
    <dbReference type="NCBI Taxonomy" id="2763057"/>
    <lineage>
        <taxon>Bacteria</taxon>
        <taxon>Pseudomonadati</taxon>
        <taxon>Bacteroidota</taxon>
        <taxon>Bacteroidia</taxon>
        <taxon>Bacteroidales</taxon>
        <taxon>Tannerellaceae</taxon>
        <taxon>Parabacteroides</taxon>
    </lineage>
</organism>
<dbReference type="RefSeq" id="WP_186929394.1">
    <property type="nucleotide sequence ID" value="NZ_JACOOJ010000009.1"/>
</dbReference>
<evidence type="ECO:0008006" key="3">
    <source>
        <dbReference type="Google" id="ProtNLM"/>
    </source>
</evidence>
<evidence type="ECO:0000313" key="2">
    <source>
        <dbReference type="Proteomes" id="UP000651475"/>
    </source>
</evidence>
<gene>
    <name evidence="1" type="ORF">H8S65_07640</name>
</gene>
<comment type="caution">
    <text evidence="1">The sequence shown here is derived from an EMBL/GenBank/DDBJ whole genome shotgun (WGS) entry which is preliminary data.</text>
</comment>
<dbReference type="Proteomes" id="UP000651475">
    <property type="component" value="Unassembled WGS sequence"/>
</dbReference>
<reference evidence="1 2" key="1">
    <citation type="submission" date="2020-08" db="EMBL/GenBank/DDBJ databases">
        <title>Genome public.</title>
        <authorList>
            <person name="Liu C."/>
            <person name="Sun Q."/>
        </authorList>
    </citation>
    <scope>NUCLEOTIDE SEQUENCE [LARGE SCALE GENOMIC DNA]</scope>
    <source>
        <strain evidence="1 2">NSJ-79</strain>
    </source>
</reference>